<dbReference type="GO" id="GO:0031956">
    <property type="term" value="F:medium-chain fatty acid-CoA ligase activity"/>
    <property type="evidence" value="ECO:0007669"/>
    <property type="project" value="TreeGrafter"/>
</dbReference>
<dbReference type="PANTHER" id="PTHR43201">
    <property type="entry name" value="ACYL-COA SYNTHETASE"/>
    <property type="match status" value="1"/>
</dbReference>
<feature type="domain" description="AMP-dependent synthetase/ligase" evidence="3">
    <location>
        <begin position="122"/>
        <end position="338"/>
    </location>
</feature>
<dbReference type="Proteomes" id="UP000520291">
    <property type="component" value="Unassembled WGS sequence"/>
</dbReference>
<dbReference type="GO" id="GO:0006631">
    <property type="term" value="P:fatty acid metabolic process"/>
    <property type="evidence" value="ECO:0007669"/>
    <property type="project" value="TreeGrafter"/>
</dbReference>
<keyword evidence="2" id="KW-0436">Ligase</keyword>
<evidence type="ECO:0000259" key="3">
    <source>
        <dbReference type="Pfam" id="PF00501"/>
    </source>
</evidence>
<evidence type="ECO:0000313" key="5">
    <source>
        <dbReference type="Proteomes" id="UP000520291"/>
    </source>
</evidence>
<accession>A0A7X9SD82</accession>
<proteinExistence type="inferred from homology"/>
<dbReference type="AlphaFoldDB" id="A0A7X9SD82"/>
<reference evidence="4 5" key="1">
    <citation type="submission" date="2020-04" db="EMBL/GenBank/DDBJ databases">
        <authorList>
            <person name="Hitch T.C.A."/>
            <person name="Wylensek D."/>
            <person name="Clavel T."/>
        </authorList>
    </citation>
    <scope>NUCLEOTIDE SEQUENCE [LARGE SCALE GENOMIC DNA]</scope>
    <source>
        <strain evidence="4 5">WCA3-601-WT-5E</strain>
    </source>
</reference>
<evidence type="ECO:0000313" key="4">
    <source>
        <dbReference type="EMBL" id="NME87205.1"/>
    </source>
</evidence>
<protein>
    <submittedName>
        <fullName evidence="4">AMP-binding protein</fullName>
    </submittedName>
</protein>
<sequence length="462" mass="51765">MFLDIDKKDKTKVAVIDDSASVITYGDICDFVTKFSEVLPSRTLIFILSKNCIGSLLGYVSSLCNRIVPLILGSRTEKSLYENLRDKYQPGYMWVPIEMVDELGYNRIYTSWGYALIETGMKTPVLNEDLSLLLPTSGSTGSPKLVRHSYRNIEANAENVKRLFGLTADEKAMAILPMHYTMGLSVITSHLWSGATLLLSDRSLLDKEFWTMLKEATSFTGVPYSYEIMLKMRFTKMDLPNLKIITQGGGKLTPEMFRILAKYAEDNGKKFIPTYGQSECTARMTYLPAELSMTKTCSIGIAEPGGQLSIIDSNGNETFEGEVTGEMVYRGENVTLGYAYNAGDLIKGDENHGVMYTGDLAYRDLDGCYFIVGRLKRFLKIFGLRIGLDEIELMVKSEFKTDCVCSGTDEMLTVNVTNENIVDKVISFIEEKTHLFHKNIEVIVVNAIERNEAGKVILHSKD</sequence>
<gene>
    <name evidence="4" type="ORF">HF841_14450</name>
</gene>
<comment type="caution">
    <text evidence="4">The sequence shown here is derived from an EMBL/GenBank/DDBJ whole genome shotgun (WGS) entry which is preliminary data.</text>
</comment>
<name>A0A7X9SD82_9BACE</name>
<evidence type="ECO:0000256" key="2">
    <source>
        <dbReference type="ARBA" id="ARBA00022598"/>
    </source>
</evidence>
<dbReference type="PANTHER" id="PTHR43201:SF5">
    <property type="entry name" value="MEDIUM-CHAIN ACYL-COA LIGASE ACSF2, MITOCHONDRIAL"/>
    <property type="match status" value="1"/>
</dbReference>
<dbReference type="InterPro" id="IPR042099">
    <property type="entry name" value="ANL_N_sf"/>
</dbReference>
<organism evidence="4 5">
    <name type="scientific">Bacteroides eggerthii</name>
    <dbReference type="NCBI Taxonomy" id="28111"/>
    <lineage>
        <taxon>Bacteria</taxon>
        <taxon>Pseudomonadati</taxon>
        <taxon>Bacteroidota</taxon>
        <taxon>Bacteroidia</taxon>
        <taxon>Bacteroidales</taxon>
        <taxon>Bacteroidaceae</taxon>
        <taxon>Bacteroides</taxon>
    </lineage>
</organism>
<dbReference type="SUPFAM" id="SSF56801">
    <property type="entry name" value="Acetyl-CoA synthetase-like"/>
    <property type="match status" value="1"/>
</dbReference>
<evidence type="ECO:0000256" key="1">
    <source>
        <dbReference type="ARBA" id="ARBA00006432"/>
    </source>
</evidence>
<dbReference type="Pfam" id="PF00501">
    <property type="entry name" value="AMP-binding"/>
    <property type="match status" value="1"/>
</dbReference>
<comment type="similarity">
    <text evidence="1">Belongs to the ATP-dependent AMP-binding enzyme family.</text>
</comment>
<dbReference type="InterPro" id="IPR020845">
    <property type="entry name" value="AMP-binding_CS"/>
</dbReference>
<dbReference type="InterPro" id="IPR000873">
    <property type="entry name" value="AMP-dep_synth/lig_dom"/>
</dbReference>
<dbReference type="EMBL" id="JABAGL010000020">
    <property type="protein sequence ID" value="NME87205.1"/>
    <property type="molecule type" value="Genomic_DNA"/>
</dbReference>
<dbReference type="Gene3D" id="3.40.50.12780">
    <property type="entry name" value="N-terminal domain of ligase-like"/>
    <property type="match status" value="1"/>
</dbReference>
<dbReference type="RefSeq" id="WP_168947970.1">
    <property type="nucleotide sequence ID" value="NZ_JABAGL010000020.1"/>
</dbReference>
<dbReference type="PROSITE" id="PS00455">
    <property type="entry name" value="AMP_BINDING"/>
    <property type="match status" value="1"/>
</dbReference>